<reference evidence="13" key="2">
    <citation type="journal article" date="2018" name="BMC Genomics">
        <title>A manually annotated Actinidia chinensis var. chinensis (kiwifruit) genome highlights the challenges associated with draft genomes and gene prediction in plants.</title>
        <authorList>
            <person name="Pilkington S.M."/>
            <person name="Crowhurst R."/>
            <person name="Hilario E."/>
            <person name="Nardozza S."/>
            <person name="Fraser L."/>
            <person name="Peng Y."/>
            <person name="Gunaseelan K."/>
            <person name="Simpson R."/>
            <person name="Tahir J."/>
            <person name="Deroles S.C."/>
            <person name="Templeton K."/>
            <person name="Luo Z."/>
            <person name="Davy M."/>
            <person name="Cheng C."/>
            <person name="McNeilage M."/>
            <person name="Scaglione D."/>
            <person name="Liu Y."/>
            <person name="Zhang Q."/>
            <person name="Datson P."/>
            <person name="De Silva N."/>
            <person name="Gardiner S.E."/>
            <person name="Bassett H."/>
            <person name="Chagne D."/>
            <person name="McCallum J."/>
            <person name="Dzierzon H."/>
            <person name="Deng C."/>
            <person name="Wang Y.Y."/>
            <person name="Barron L."/>
            <person name="Manako K."/>
            <person name="Bowen J."/>
            <person name="Foster T.M."/>
            <person name="Erridge Z.A."/>
            <person name="Tiffin H."/>
            <person name="Waite C.N."/>
            <person name="Davies K.M."/>
            <person name="Grierson E.P."/>
            <person name="Laing W.A."/>
            <person name="Kirk R."/>
            <person name="Chen X."/>
            <person name="Wood M."/>
            <person name="Montefiori M."/>
            <person name="Brummell D.A."/>
            <person name="Schwinn K.E."/>
            <person name="Catanach A."/>
            <person name="Fullerton C."/>
            <person name="Li D."/>
            <person name="Meiyalaghan S."/>
            <person name="Nieuwenhuizen N."/>
            <person name="Read N."/>
            <person name="Prakash R."/>
            <person name="Hunter D."/>
            <person name="Zhang H."/>
            <person name="McKenzie M."/>
            <person name="Knabel M."/>
            <person name="Harris A."/>
            <person name="Allan A.C."/>
            <person name="Gleave A."/>
            <person name="Chen A."/>
            <person name="Janssen B.J."/>
            <person name="Plunkett B."/>
            <person name="Ampomah-Dwamena C."/>
            <person name="Voogd C."/>
            <person name="Leif D."/>
            <person name="Lafferty D."/>
            <person name="Souleyre E.J.F."/>
            <person name="Varkonyi-Gasic E."/>
            <person name="Gambi F."/>
            <person name="Hanley J."/>
            <person name="Yao J.L."/>
            <person name="Cheung J."/>
            <person name="David K.M."/>
            <person name="Warren B."/>
            <person name="Marsh K."/>
            <person name="Snowden K.C."/>
            <person name="Lin-Wang K."/>
            <person name="Brian L."/>
            <person name="Martinez-Sanchez M."/>
            <person name="Wang M."/>
            <person name="Ileperuma N."/>
            <person name="Macnee N."/>
            <person name="Campin R."/>
            <person name="McAtee P."/>
            <person name="Drummond R.S.M."/>
            <person name="Espley R.V."/>
            <person name="Ireland H.S."/>
            <person name="Wu R."/>
            <person name="Atkinson R.G."/>
            <person name="Karunairetnam S."/>
            <person name="Bulley S."/>
            <person name="Chunkath S."/>
            <person name="Hanley Z."/>
            <person name="Storey R."/>
            <person name="Thrimawithana A.H."/>
            <person name="Thomson S."/>
            <person name="David C."/>
            <person name="Testolin R."/>
            <person name="Huang H."/>
            <person name="Hellens R.P."/>
            <person name="Schaffer R.J."/>
        </authorList>
    </citation>
    <scope>NUCLEOTIDE SEQUENCE [LARGE SCALE GENOMIC DNA]</scope>
    <source>
        <strain evidence="13">cv. Red5</strain>
    </source>
</reference>
<proteinExistence type="inferred from homology"/>
<dbReference type="PANTHER" id="PTHR33021:SF234">
    <property type="entry name" value="EARLY NODULIN-LIKE PROTEIN 7"/>
    <property type="match status" value="1"/>
</dbReference>
<dbReference type="EMBL" id="NKQK01000023">
    <property type="protein sequence ID" value="PSR96137.1"/>
    <property type="molecule type" value="Genomic_DNA"/>
</dbReference>
<keyword evidence="3" id="KW-0336">GPI-anchor</keyword>
<dbReference type="GO" id="GO:0005886">
    <property type="term" value="C:plasma membrane"/>
    <property type="evidence" value="ECO:0007669"/>
    <property type="project" value="UniProtKB-SubCell"/>
</dbReference>
<evidence type="ECO:0000256" key="1">
    <source>
        <dbReference type="ARBA" id="ARBA00004609"/>
    </source>
</evidence>
<dbReference type="Gramene" id="PSR96137">
    <property type="protein sequence ID" value="PSR96137"/>
    <property type="gene ID" value="CEY00_Acc22272"/>
</dbReference>
<keyword evidence="5" id="KW-0472">Membrane</keyword>
<dbReference type="AlphaFoldDB" id="A0A2R6PSW5"/>
<protein>
    <submittedName>
        <fullName evidence="12">Early nodulin-like protein</fullName>
    </submittedName>
</protein>
<dbReference type="InterPro" id="IPR039391">
    <property type="entry name" value="Phytocyanin-like"/>
</dbReference>
<feature type="domain" description="Phytocyanin" evidence="11">
    <location>
        <begin position="32"/>
        <end position="134"/>
    </location>
</feature>
<evidence type="ECO:0000256" key="2">
    <source>
        <dbReference type="ARBA" id="ARBA00022475"/>
    </source>
</evidence>
<organism evidence="12 13">
    <name type="scientific">Actinidia chinensis var. chinensis</name>
    <name type="common">Chinese soft-hair kiwi</name>
    <dbReference type="NCBI Taxonomy" id="1590841"/>
    <lineage>
        <taxon>Eukaryota</taxon>
        <taxon>Viridiplantae</taxon>
        <taxon>Streptophyta</taxon>
        <taxon>Embryophyta</taxon>
        <taxon>Tracheophyta</taxon>
        <taxon>Spermatophyta</taxon>
        <taxon>Magnoliopsida</taxon>
        <taxon>eudicotyledons</taxon>
        <taxon>Gunneridae</taxon>
        <taxon>Pentapetalae</taxon>
        <taxon>asterids</taxon>
        <taxon>Ericales</taxon>
        <taxon>Actinidiaceae</taxon>
        <taxon>Actinidia</taxon>
    </lineage>
</organism>
<dbReference type="OMA" id="APCALFM"/>
<evidence type="ECO:0000256" key="7">
    <source>
        <dbReference type="ARBA" id="ARBA00023180"/>
    </source>
</evidence>
<dbReference type="InterPro" id="IPR041846">
    <property type="entry name" value="ENL_dom"/>
</dbReference>
<accession>A0A2R6PSW5</accession>
<dbReference type="Proteomes" id="UP000241394">
    <property type="component" value="Chromosome LG23"/>
</dbReference>
<keyword evidence="8" id="KW-0449">Lipoprotein</keyword>
<evidence type="ECO:0000256" key="10">
    <source>
        <dbReference type="SAM" id="SignalP"/>
    </source>
</evidence>
<dbReference type="Gene3D" id="2.60.40.420">
    <property type="entry name" value="Cupredoxins - blue copper proteins"/>
    <property type="match status" value="1"/>
</dbReference>
<dbReference type="Pfam" id="PF02298">
    <property type="entry name" value="Cu_bind_like"/>
    <property type="match status" value="1"/>
</dbReference>
<keyword evidence="7" id="KW-0325">Glycoprotein</keyword>
<dbReference type="GO" id="GO:0009055">
    <property type="term" value="F:electron transfer activity"/>
    <property type="evidence" value="ECO:0007669"/>
    <property type="project" value="InterPro"/>
</dbReference>
<evidence type="ECO:0000313" key="12">
    <source>
        <dbReference type="EMBL" id="PSR96137.1"/>
    </source>
</evidence>
<dbReference type="InterPro" id="IPR008972">
    <property type="entry name" value="Cupredoxin"/>
</dbReference>
<dbReference type="SUPFAM" id="SSF49503">
    <property type="entry name" value="Cupredoxins"/>
    <property type="match status" value="1"/>
</dbReference>
<name>A0A2R6PSW5_ACTCC</name>
<dbReference type="InParanoid" id="A0A2R6PSW5"/>
<keyword evidence="13" id="KW-1185">Reference proteome</keyword>
<keyword evidence="6" id="KW-1015">Disulfide bond</keyword>
<evidence type="ECO:0000313" key="13">
    <source>
        <dbReference type="Proteomes" id="UP000241394"/>
    </source>
</evidence>
<dbReference type="GO" id="GO:0098552">
    <property type="term" value="C:side of membrane"/>
    <property type="evidence" value="ECO:0007669"/>
    <property type="project" value="UniProtKB-KW"/>
</dbReference>
<evidence type="ECO:0000256" key="9">
    <source>
        <dbReference type="ARBA" id="ARBA00035011"/>
    </source>
</evidence>
<feature type="signal peptide" evidence="10">
    <location>
        <begin position="1"/>
        <end position="30"/>
    </location>
</feature>
<comment type="similarity">
    <text evidence="9">Belongs to the early nodulin-like (ENODL) family.</text>
</comment>
<dbReference type="InterPro" id="IPR003245">
    <property type="entry name" value="Phytocyanin_dom"/>
</dbReference>
<dbReference type="PROSITE" id="PS51485">
    <property type="entry name" value="PHYTOCYANIN"/>
    <property type="match status" value="1"/>
</dbReference>
<evidence type="ECO:0000256" key="5">
    <source>
        <dbReference type="ARBA" id="ARBA00023136"/>
    </source>
</evidence>
<feature type="chain" id="PRO_5015346589" evidence="10">
    <location>
        <begin position="31"/>
        <end position="185"/>
    </location>
</feature>
<dbReference type="FunFam" id="2.60.40.420:FF:000010">
    <property type="entry name" value="Early nodulin-like protein 1"/>
    <property type="match status" value="1"/>
</dbReference>
<keyword evidence="2" id="KW-1003">Cell membrane</keyword>
<dbReference type="PANTHER" id="PTHR33021">
    <property type="entry name" value="BLUE COPPER PROTEIN"/>
    <property type="match status" value="1"/>
</dbReference>
<dbReference type="CDD" id="cd11019">
    <property type="entry name" value="OsENODL1_like"/>
    <property type="match status" value="1"/>
</dbReference>
<evidence type="ECO:0000256" key="4">
    <source>
        <dbReference type="ARBA" id="ARBA00022729"/>
    </source>
</evidence>
<evidence type="ECO:0000256" key="8">
    <source>
        <dbReference type="ARBA" id="ARBA00023288"/>
    </source>
</evidence>
<comment type="caution">
    <text evidence="12">The sequence shown here is derived from an EMBL/GenBank/DDBJ whole genome shotgun (WGS) entry which is preliminary data.</text>
</comment>
<evidence type="ECO:0000259" key="11">
    <source>
        <dbReference type="PROSITE" id="PS51485"/>
    </source>
</evidence>
<sequence>MKNTNMASLFSLLLTFFLIRMASMNTQVEASKEFKVGDAEGWRQPGENETGLYNQWAAKNRFRVGDSLRFQYKNDSVLVVEKWGYFHCNMTHPISTFNNNNTVIDLNKPGPAYFISGDPGHCKNGQRLVIEVMGPHSTPPIRPSIAAPPVSYIAVSPSPLASSGESTSVALASVLLAFVVTLVTP</sequence>
<comment type="subcellular location">
    <subcellularLocation>
        <location evidence="1">Cell membrane</location>
        <topology evidence="1">Lipid-anchor</topology>
        <topology evidence="1">GPI-anchor</topology>
    </subcellularLocation>
</comment>
<evidence type="ECO:0000256" key="3">
    <source>
        <dbReference type="ARBA" id="ARBA00022622"/>
    </source>
</evidence>
<reference evidence="12 13" key="1">
    <citation type="submission" date="2017-07" db="EMBL/GenBank/DDBJ databases">
        <title>An improved, manually edited Actinidia chinensis var. chinensis (kiwifruit) genome highlights the challenges associated with draft genomes and gene prediction in plants.</title>
        <authorList>
            <person name="Pilkington S."/>
            <person name="Crowhurst R."/>
            <person name="Hilario E."/>
            <person name="Nardozza S."/>
            <person name="Fraser L."/>
            <person name="Peng Y."/>
            <person name="Gunaseelan K."/>
            <person name="Simpson R."/>
            <person name="Tahir J."/>
            <person name="Deroles S."/>
            <person name="Templeton K."/>
            <person name="Luo Z."/>
            <person name="Davy M."/>
            <person name="Cheng C."/>
            <person name="Mcneilage M."/>
            <person name="Scaglione D."/>
            <person name="Liu Y."/>
            <person name="Zhang Q."/>
            <person name="Datson P."/>
            <person name="De Silva N."/>
            <person name="Gardiner S."/>
            <person name="Bassett H."/>
            <person name="Chagne D."/>
            <person name="Mccallum J."/>
            <person name="Dzierzon H."/>
            <person name="Deng C."/>
            <person name="Wang Y.-Y."/>
            <person name="Barron N."/>
            <person name="Manako K."/>
            <person name="Bowen J."/>
            <person name="Foster T."/>
            <person name="Erridge Z."/>
            <person name="Tiffin H."/>
            <person name="Waite C."/>
            <person name="Davies K."/>
            <person name="Grierson E."/>
            <person name="Laing W."/>
            <person name="Kirk R."/>
            <person name="Chen X."/>
            <person name="Wood M."/>
            <person name="Montefiori M."/>
            <person name="Brummell D."/>
            <person name="Schwinn K."/>
            <person name="Catanach A."/>
            <person name="Fullerton C."/>
            <person name="Li D."/>
            <person name="Meiyalaghan S."/>
            <person name="Nieuwenhuizen N."/>
            <person name="Read N."/>
            <person name="Prakash R."/>
            <person name="Hunter D."/>
            <person name="Zhang H."/>
            <person name="Mckenzie M."/>
            <person name="Knabel M."/>
            <person name="Harris A."/>
            <person name="Allan A."/>
            <person name="Chen A."/>
            <person name="Janssen B."/>
            <person name="Plunkett B."/>
            <person name="Dwamena C."/>
            <person name="Voogd C."/>
            <person name="Leif D."/>
            <person name="Lafferty D."/>
            <person name="Souleyre E."/>
            <person name="Varkonyi-Gasic E."/>
            <person name="Gambi F."/>
            <person name="Hanley J."/>
            <person name="Yao J.-L."/>
            <person name="Cheung J."/>
            <person name="David K."/>
            <person name="Warren B."/>
            <person name="Marsh K."/>
            <person name="Snowden K."/>
            <person name="Lin-Wang K."/>
            <person name="Brian L."/>
            <person name="Martinez-Sanchez M."/>
            <person name="Wang M."/>
            <person name="Ileperuma N."/>
            <person name="Macnee N."/>
            <person name="Campin R."/>
            <person name="Mcatee P."/>
            <person name="Drummond R."/>
            <person name="Espley R."/>
            <person name="Ireland H."/>
            <person name="Wu R."/>
            <person name="Atkinson R."/>
            <person name="Karunairetnam S."/>
            <person name="Bulley S."/>
            <person name="Chunkath S."/>
            <person name="Hanley Z."/>
            <person name="Storey R."/>
            <person name="Thrimawithana A."/>
            <person name="Thomson S."/>
            <person name="David C."/>
            <person name="Testolin R."/>
        </authorList>
    </citation>
    <scope>NUCLEOTIDE SEQUENCE [LARGE SCALE GENOMIC DNA]</scope>
    <source>
        <strain evidence="13">cv. Red5</strain>
        <tissue evidence="12">Young leaf</tissue>
    </source>
</reference>
<dbReference type="STRING" id="1590841.A0A2R6PSW5"/>
<keyword evidence="4 10" id="KW-0732">Signal</keyword>
<gene>
    <name evidence="12" type="ORF">CEY00_Acc22272</name>
</gene>
<evidence type="ECO:0000256" key="6">
    <source>
        <dbReference type="ARBA" id="ARBA00023157"/>
    </source>
</evidence>
<dbReference type="OrthoDB" id="1933543at2759"/>